<keyword evidence="1" id="KW-1133">Transmembrane helix</keyword>
<gene>
    <name evidence="2" type="ORF">HZF06_02250</name>
</gene>
<accession>A0A7D6VQB1</accession>
<evidence type="ECO:0000256" key="1">
    <source>
        <dbReference type="SAM" id="Phobius"/>
    </source>
</evidence>
<dbReference type="Proteomes" id="UP000512286">
    <property type="component" value="Chromosome"/>
</dbReference>
<dbReference type="RefSeq" id="WP_181602272.1">
    <property type="nucleotide sequence ID" value="NZ_CP059378.1"/>
</dbReference>
<feature type="transmembrane region" description="Helical" evidence="1">
    <location>
        <begin position="6"/>
        <end position="26"/>
    </location>
</feature>
<reference evidence="2 3" key="1">
    <citation type="submission" date="2020-07" db="EMBL/GenBank/DDBJ databases">
        <title>Electron transfer.</title>
        <authorList>
            <person name="Huang L."/>
            <person name="Liu X."/>
            <person name="Zhou S."/>
        </authorList>
    </citation>
    <scope>NUCLEOTIDE SEQUENCE [LARGE SCALE GENOMIC DNA]</scope>
    <source>
        <strain evidence="2 3">Lx1</strain>
    </source>
</reference>
<keyword evidence="1" id="KW-0812">Transmembrane</keyword>
<keyword evidence="1" id="KW-0472">Membrane</keyword>
<sequence>MKNLIVILSVIGLSMDIYAVFNLFRFKIGFNIIGNRRYVSRSSKVKLNKYLVIGGVGITVITIASILKIFLW</sequence>
<dbReference type="EMBL" id="CP059378">
    <property type="protein sequence ID" value="QLY80427.1"/>
    <property type="molecule type" value="Genomic_DNA"/>
</dbReference>
<feature type="transmembrane region" description="Helical" evidence="1">
    <location>
        <begin position="47"/>
        <end position="71"/>
    </location>
</feature>
<proteinExistence type="predicted"/>
<evidence type="ECO:0000313" key="3">
    <source>
        <dbReference type="Proteomes" id="UP000512286"/>
    </source>
</evidence>
<dbReference type="AlphaFoldDB" id="A0A7D6VQB1"/>
<name>A0A7D6VQB1_9CLOT</name>
<organism evidence="2 3">
    <name type="scientific">Clostridium intestinale</name>
    <dbReference type="NCBI Taxonomy" id="36845"/>
    <lineage>
        <taxon>Bacteria</taxon>
        <taxon>Bacillati</taxon>
        <taxon>Bacillota</taxon>
        <taxon>Clostridia</taxon>
        <taxon>Eubacteriales</taxon>
        <taxon>Clostridiaceae</taxon>
        <taxon>Clostridium</taxon>
    </lineage>
</organism>
<evidence type="ECO:0000313" key="2">
    <source>
        <dbReference type="EMBL" id="QLY80427.1"/>
    </source>
</evidence>
<dbReference type="KEGG" id="cint:HZF06_02250"/>
<protein>
    <submittedName>
        <fullName evidence="2">Uncharacterized protein</fullName>
    </submittedName>
</protein>